<keyword evidence="5 9" id="KW-0238">DNA-binding</keyword>
<dbReference type="Proteomes" id="UP000593567">
    <property type="component" value="Unassembled WGS sequence"/>
</dbReference>
<comment type="similarity">
    <text evidence="9">Belongs to the nuclear hormone receptor family.</text>
</comment>
<name>A0A7J7IYE5_BUGNE</name>
<evidence type="ECO:0000256" key="4">
    <source>
        <dbReference type="ARBA" id="ARBA00023015"/>
    </source>
</evidence>
<dbReference type="Gene3D" id="1.10.565.10">
    <property type="entry name" value="Retinoid X Receptor"/>
    <property type="match status" value="1"/>
</dbReference>
<dbReference type="SUPFAM" id="SSF48508">
    <property type="entry name" value="Nuclear receptor ligand-binding domain"/>
    <property type="match status" value="1"/>
</dbReference>
<evidence type="ECO:0000256" key="1">
    <source>
        <dbReference type="ARBA" id="ARBA00022723"/>
    </source>
</evidence>
<evidence type="ECO:0000256" key="3">
    <source>
        <dbReference type="ARBA" id="ARBA00022833"/>
    </source>
</evidence>
<dbReference type="PROSITE" id="PS51843">
    <property type="entry name" value="NR_LBD"/>
    <property type="match status" value="1"/>
</dbReference>
<dbReference type="AlphaFoldDB" id="A0A7J7IYE5"/>
<keyword evidence="13" id="KW-1185">Reference proteome</keyword>
<keyword evidence="1 9" id="KW-0479">Metal-binding</keyword>
<dbReference type="InterPro" id="IPR013088">
    <property type="entry name" value="Znf_NHR/GATA"/>
</dbReference>
<dbReference type="PROSITE" id="PS00031">
    <property type="entry name" value="NUCLEAR_REC_DBD_1"/>
    <property type="match status" value="1"/>
</dbReference>
<dbReference type="SMART" id="SM00430">
    <property type="entry name" value="HOLI"/>
    <property type="match status" value="1"/>
</dbReference>
<dbReference type="GO" id="GO:0043565">
    <property type="term" value="F:sequence-specific DNA binding"/>
    <property type="evidence" value="ECO:0007669"/>
    <property type="project" value="InterPro"/>
</dbReference>
<dbReference type="SUPFAM" id="SSF57716">
    <property type="entry name" value="Glucocorticoid receptor-like (DNA-binding domain)"/>
    <property type="match status" value="1"/>
</dbReference>
<dbReference type="InterPro" id="IPR035500">
    <property type="entry name" value="NHR-like_dom_sf"/>
</dbReference>
<dbReference type="InterPro" id="IPR001628">
    <property type="entry name" value="Znf_hrmn_rcpt"/>
</dbReference>
<dbReference type="Pfam" id="PF00105">
    <property type="entry name" value="zf-C4"/>
    <property type="match status" value="1"/>
</dbReference>
<keyword evidence="8 9" id="KW-0539">Nucleus</keyword>
<proteinExistence type="inferred from homology"/>
<sequence>MASVGAIDLRVNSPSVLSPQDPEVRHLAIPSEHVKPKKKLSVLPTFLPPCRVCNATASGYHYGANTCEACKAFFRRSLNQKEAMKPCPHNGTCADNPKGKITCSSCRHKKCISIGMTREGCKKGRYTYMKRTQDTKEVKRQQANERFCKHFDLQYCAEVASMLAWQFQQSFQQLLIFYTSKKEVEMRIHELITSPQTQQEARMLYSPGHDPCDMAKEWYVTINERIELMKASQSAEELKMARSGVEDLIFSGWALQIEQILYGMTSFAKSLPGFSDLVMDDRIILLKQGRVDTIHVLRHPGMLLNVECMANYFIDSGDILLLPWILLRDVLGDDFMDSLRQTIYRIQKLSLNFEDTAVLLAFLICTPDRVGLQRSDQVEKIQDFMLPVLQYTLKKNHPDHPNIIPDILLLLPLLRENSEINIKTLGARRHKVRREVTPLIYEMLQD</sequence>
<dbReference type="PROSITE" id="PS51030">
    <property type="entry name" value="NUCLEAR_REC_DBD_2"/>
    <property type="match status" value="1"/>
</dbReference>
<gene>
    <name evidence="12" type="ORF">EB796_023459</name>
</gene>
<dbReference type="GO" id="GO:0008270">
    <property type="term" value="F:zinc ion binding"/>
    <property type="evidence" value="ECO:0007669"/>
    <property type="project" value="UniProtKB-KW"/>
</dbReference>
<dbReference type="Pfam" id="PF00104">
    <property type="entry name" value="Hormone_recep"/>
    <property type="match status" value="1"/>
</dbReference>
<keyword evidence="2 9" id="KW-0863">Zinc-finger</keyword>
<dbReference type="SMART" id="SM00399">
    <property type="entry name" value="ZnF_C4"/>
    <property type="match status" value="1"/>
</dbReference>
<dbReference type="GO" id="GO:0003700">
    <property type="term" value="F:DNA-binding transcription factor activity"/>
    <property type="evidence" value="ECO:0007669"/>
    <property type="project" value="InterPro"/>
</dbReference>
<dbReference type="GO" id="GO:0005634">
    <property type="term" value="C:nucleus"/>
    <property type="evidence" value="ECO:0007669"/>
    <property type="project" value="UniProtKB-SubCell"/>
</dbReference>
<reference evidence="12" key="1">
    <citation type="submission" date="2020-06" db="EMBL/GenBank/DDBJ databases">
        <title>Draft genome of Bugula neritina, a colonial animal packing powerful symbionts and potential medicines.</title>
        <authorList>
            <person name="Rayko M."/>
        </authorList>
    </citation>
    <scope>NUCLEOTIDE SEQUENCE [LARGE SCALE GENOMIC DNA]</scope>
    <source>
        <strain evidence="12">Kwan_BN1</strain>
    </source>
</reference>
<dbReference type="InterPro" id="IPR001723">
    <property type="entry name" value="Nuclear_hrmn_rcpt"/>
</dbReference>
<dbReference type="OrthoDB" id="6081310at2759"/>
<evidence type="ECO:0000313" key="13">
    <source>
        <dbReference type="Proteomes" id="UP000593567"/>
    </source>
</evidence>
<dbReference type="InterPro" id="IPR050234">
    <property type="entry name" value="Nuclear_hormone_rcpt_NR1"/>
</dbReference>
<evidence type="ECO:0000259" key="10">
    <source>
        <dbReference type="PROSITE" id="PS51030"/>
    </source>
</evidence>
<dbReference type="InterPro" id="IPR000536">
    <property type="entry name" value="Nucl_hrmn_rcpt_lig-bd"/>
</dbReference>
<dbReference type="PRINTS" id="PR00047">
    <property type="entry name" value="STROIDFINGER"/>
</dbReference>
<evidence type="ECO:0000256" key="2">
    <source>
        <dbReference type="ARBA" id="ARBA00022771"/>
    </source>
</evidence>
<organism evidence="12 13">
    <name type="scientific">Bugula neritina</name>
    <name type="common">Brown bryozoan</name>
    <name type="synonym">Sertularia neritina</name>
    <dbReference type="NCBI Taxonomy" id="10212"/>
    <lineage>
        <taxon>Eukaryota</taxon>
        <taxon>Metazoa</taxon>
        <taxon>Spiralia</taxon>
        <taxon>Lophotrochozoa</taxon>
        <taxon>Bryozoa</taxon>
        <taxon>Gymnolaemata</taxon>
        <taxon>Cheilostomatida</taxon>
        <taxon>Flustrina</taxon>
        <taxon>Buguloidea</taxon>
        <taxon>Bugulidae</taxon>
        <taxon>Bugula</taxon>
    </lineage>
</organism>
<dbReference type="EMBL" id="VXIV02003327">
    <property type="protein sequence ID" value="KAF6018228.1"/>
    <property type="molecule type" value="Genomic_DNA"/>
</dbReference>
<dbReference type="PRINTS" id="PR00398">
    <property type="entry name" value="STRDHORMONER"/>
</dbReference>
<dbReference type="PANTHER" id="PTHR24082">
    <property type="entry name" value="NUCLEAR HORMONE RECEPTOR"/>
    <property type="match status" value="1"/>
</dbReference>
<comment type="subcellular location">
    <subcellularLocation>
        <location evidence="9">Nucleus</location>
    </subcellularLocation>
</comment>
<keyword evidence="3 9" id="KW-0862">Zinc</keyword>
<feature type="domain" description="NR LBD" evidence="11">
    <location>
        <begin position="224"/>
        <end position="446"/>
    </location>
</feature>
<accession>A0A7J7IYE5</accession>
<keyword evidence="7 9" id="KW-0675">Receptor</keyword>
<keyword evidence="4 9" id="KW-0805">Transcription regulation</keyword>
<protein>
    <submittedName>
        <fullName evidence="12">E75</fullName>
    </submittedName>
</protein>
<evidence type="ECO:0000256" key="5">
    <source>
        <dbReference type="ARBA" id="ARBA00023125"/>
    </source>
</evidence>
<evidence type="ECO:0000259" key="11">
    <source>
        <dbReference type="PROSITE" id="PS51843"/>
    </source>
</evidence>
<dbReference type="Gene3D" id="3.30.50.10">
    <property type="entry name" value="Erythroid Transcription Factor GATA-1, subunit A"/>
    <property type="match status" value="1"/>
</dbReference>
<evidence type="ECO:0000256" key="8">
    <source>
        <dbReference type="ARBA" id="ARBA00023242"/>
    </source>
</evidence>
<feature type="domain" description="Nuclear receptor" evidence="10">
    <location>
        <begin position="47"/>
        <end position="123"/>
    </location>
</feature>
<keyword evidence="6 9" id="KW-0804">Transcription</keyword>
<evidence type="ECO:0000256" key="6">
    <source>
        <dbReference type="ARBA" id="ARBA00023163"/>
    </source>
</evidence>
<evidence type="ECO:0000256" key="7">
    <source>
        <dbReference type="ARBA" id="ARBA00023170"/>
    </source>
</evidence>
<evidence type="ECO:0000313" key="12">
    <source>
        <dbReference type="EMBL" id="KAF6018228.1"/>
    </source>
</evidence>
<evidence type="ECO:0000256" key="9">
    <source>
        <dbReference type="RuleBase" id="RU004334"/>
    </source>
</evidence>
<comment type="caution">
    <text evidence="12">The sequence shown here is derived from an EMBL/GenBank/DDBJ whole genome shotgun (WGS) entry which is preliminary data.</text>
</comment>